<sequence length="116" mass="13240">MKKTNIDETELTELLKELKPEKADKGFSKRMTEVILDAYSNNVVKSSLFEKYFGKFVLFILVCFNMLLFYDLIASSTNTLLLVCAIAFVVGVWILIVFLKRFGNPSLLSMDFGHDV</sequence>
<evidence type="ECO:0000256" key="1">
    <source>
        <dbReference type="SAM" id="Phobius"/>
    </source>
</evidence>
<dbReference type="RefSeq" id="WP_138834755.1">
    <property type="nucleotide sequence ID" value="NZ_VCNI01000001.1"/>
</dbReference>
<dbReference type="EMBL" id="VCNI01000001">
    <property type="protein sequence ID" value="TMU57352.1"/>
    <property type="molecule type" value="Genomic_DNA"/>
</dbReference>
<evidence type="ECO:0000313" key="2">
    <source>
        <dbReference type="EMBL" id="TMU57352.1"/>
    </source>
</evidence>
<evidence type="ECO:0000313" key="3">
    <source>
        <dbReference type="Proteomes" id="UP000751614"/>
    </source>
</evidence>
<accession>A0ABY2WRK7</accession>
<organism evidence="2 3">
    <name type="scientific">Flagellimonas algicola</name>
    <dbReference type="NCBI Taxonomy" id="2583815"/>
    <lineage>
        <taxon>Bacteria</taxon>
        <taxon>Pseudomonadati</taxon>
        <taxon>Bacteroidota</taxon>
        <taxon>Flavobacteriia</taxon>
        <taxon>Flavobacteriales</taxon>
        <taxon>Flavobacteriaceae</taxon>
        <taxon>Flagellimonas</taxon>
    </lineage>
</organism>
<proteinExistence type="predicted"/>
<reference evidence="2 3" key="1">
    <citation type="submission" date="2019-05" db="EMBL/GenBank/DDBJ databases">
        <title>Flagellimonas sp. AsT0115, sp. nov., isolated from a marine red algae, Asparagopsis taxiformis.</title>
        <authorList>
            <person name="Kim J."/>
            <person name="Jeong S.E."/>
            <person name="Jeon C.O."/>
        </authorList>
    </citation>
    <scope>NUCLEOTIDE SEQUENCE [LARGE SCALE GENOMIC DNA]</scope>
    <source>
        <strain evidence="2 3">AsT0115</strain>
    </source>
</reference>
<protein>
    <submittedName>
        <fullName evidence="2">Uncharacterized protein</fullName>
    </submittedName>
</protein>
<feature type="transmembrane region" description="Helical" evidence="1">
    <location>
        <begin position="52"/>
        <end position="73"/>
    </location>
</feature>
<dbReference type="Proteomes" id="UP000751614">
    <property type="component" value="Unassembled WGS sequence"/>
</dbReference>
<keyword evidence="1" id="KW-0472">Membrane</keyword>
<keyword evidence="3" id="KW-1185">Reference proteome</keyword>
<name>A0ABY2WRK7_9FLAO</name>
<comment type="caution">
    <text evidence="2">The sequence shown here is derived from an EMBL/GenBank/DDBJ whole genome shotgun (WGS) entry which is preliminary data.</text>
</comment>
<keyword evidence="1" id="KW-1133">Transmembrane helix</keyword>
<gene>
    <name evidence="2" type="ORF">FGG15_07355</name>
</gene>
<feature type="transmembrane region" description="Helical" evidence="1">
    <location>
        <begin position="79"/>
        <end position="99"/>
    </location>
</feature>
<keyword evidence="1" id="KW-0812">Transmembrane</keyword>